<dbReference type="InterPro" id="IPR039913">
    <property type="entry name" value="RPAP1/Rba50"/>
</dbReference>
<feature type="region of interest" description="Disordered" evidence="1">
    <location>
        <begin position="1"/>
        <end position="102"/>
    </location>
</feature>
<protein>
    <submittedName>
        <fullName evidence="2">Uncharacterized protein</fullName>
    </submittedName>
</protein>
<name>K0T203_THAOC</name>
<feature type="compositionally biased region" description="Basic and acidic residues" evidence="1">
    <location>
        <begin position="1117"/>
        <end position="1131"/>
    </location>
</feature>
<feature type="region of interest" description="Disordered" evidence="1">
    <location>
        <begin position="236"/>
        <end position="271"/>
    </location>
</feature>
<reference evidence="2 3" key="1">
    <citation type="journal article" date="2012" name="Genome Biol.">
        <title>Genome and low-iron response of an oceanic diatom adapted to chronic iron limitation.</title>
        <authorList>
            <person name="Lommer M."/>
            <person name="Specht M."/>
            <person name="Roy A.S."/>
            <person name="Kraemer L."/>
            <person name="Andreson R."/>
            <person name="Gutowska M.A."/>
            <person name="Wolf J."/>
            <person name="Bergner S.V."/>
            <person name="Schilhabel M.B."/>
            <person name="Klostermeier U.C."/>
            <person name="Beiko R.G."/>
            <person name="Rosenstiel P."/>
            <person name="Hippler M."/>
            <person name="Laroche J."/>
        </authorList>
    </citation>
    <scope>NUCLEOTIDE SEQUENCE [LARGE SCALE GENOMIC DNA]</scope>
    <source>
        <strain evidence="2 3">CCMP1005</strain>
    </source>
</reference>
<dbReference type="EMBL" id="AGNL01005518">
    <property type="protein sequence ID" value="EJK72653.1"/>
    <property type="molecule type" value="Genomic_DNA"/>
</dbReference>
<feature type="compositionally biased region" description="Polar residues" evidence="1">
    <location>
        <begin position="86"/>
        <end position="100"/>
    </location>
</feature>
<evidence type="ECO:0000256" key="1">
    <source>
        <dbReference type="SAM" id="MobiDB-lite"/>
    </source>
</evidence>
<proteinExistence type="predicted"/>
<dbReference type="eggNOG" id="ENOG502SH5X">
    <property type="taxonomic scope" value="Eukaryota"/>
</dbReference>
<feature type="region of interest" description="Disordered" evidence="1">
    <location>
        <begin position="172"/>
        <end position="210"/>
    </location>
</feature>
<dbReference type="Proteomes" id="UP000266841">
    <property type="component" value="Unassembled WGS sequence"/>
</dbReference>
<dbReference type="OrthoDB" id="47625at2759"/>
<organism evidence="2 3">
    <name type="scientific">Thalassiosira oceanica</name>
    <name type="common">Marine diatom</name>
    <dbReference type="NCBI Taxonomy" id="159749"/>
    <lineage>
        <taxon>Eukaryota</taxon>
        <taxon>Sar</taxon>
        <taxon>Stramenopiles</taxon>
        <taxon>Ochrophyta</taxon>
        <taxon>Bacillariophyta</taxon>
        <taxon>Coscinodiscophyceae</taxon>
        <taxon>Thalassiosirophycidae</taxon>
        <taxon>Thalassiosirales</taxon>
        <taxon>Thalassiosiraceae</taxon>
        <taxon>Thalassiosira</taxon>
    </lineage>
</organism>
<feature type="compositionally biased region" description="Low complexity" evidence="1">
    <location>
        <begin position="201"/>
        <end position="210"/>
    </location>
</feature>
<comment type="caution">
    <text evidence="2">The sequence shown here is derived from an EMBL/GenBank/DDBJ whole genome shotgun (WGS) entry which is preliminary data.</text>
</comment>
<keyword evidence="3" id="KW-1185">Reference proteome</keyword>
<feature type="compositionally biased region" description="Basic and acidic residues" evidence="1">
    <location>
        <begin position="241"/>
        <end position="255"/>
    </location>
</feature>
<feature type="compositionally biased region" description="Polar residues" evidence="1">
    <location>
        <begin position="174"/>
        <end position="200"/>
    </location>
</feature>
<dbReference type="PANTHER" id="PTHR21483">
    <property type="entry name" value="RNA POLYMERASE II-ASSOCIATED PROTEIN 1"/>
    <property type="match status" value="1"/>
</dbReference>
<dbReference type="OMA" id="GHEEVIC"/>
<accession>K0T203</accession>
<sequence length="1381" mass="151311">MNTQGLTDETVHSMMSLPAEDVGHPQSKRSTNGGMRTSRRRQMMELGEGEVPSATVIRSSAPKVHTSKSKGSSSNAGPRSGPAVAASSQSTTDQHNNTIDGSMKRGARPIVISENIRERPAGRCGSSITNGPKRASRFRQRNRSKIGAVDVPTKGGFPSLDAAPVGKFTRKGRVNSSSMEASLPSQRVNAVTHTKQQQPDSSSESALAHMSSEEIADGIAEVESVLSAASIAFLKRRGKQKMSDKPKDNRLKETNAIRPTPGYNHLSRGDQRDQYEKQFISSLLSTVRTPEDMERVYSEAVEKGLAPELPSSSLDIEEPNVTCSENRDRHRSIQIATSLLRSTAHRQRLLGARSLCEILEEDVGTFTESGPKRTAYPELLPVALRCLLDDAVATYRTSSGRLLLTFAIRCIAAITKLCVHPLHAAVMSIDDDSKDPFSLYQTHFMSDISHYPPGGKLYPPTKIAPIETNSLSNACYRSDSSAATAESDSKAFYDDPAWTLLSRMRIIPCIADVIPSLPNDPSTGITIQSMLDILAMLSVRLPGAASAIAMHERILPFILSHCLAPAGVKLSKEESMSQNEENLFRTDLAVPAIKLLSLLARQSKDIAELDLFQKEAISDVLAILCSDAMDREETRLQIWCLIYVRIIMRYGLATSAIQAIISIATPKVALLERNDHVCVHYLQLFAVICHQSNSILSSGVIAEDVSDGALMSLVWLASSARSCASTMTRTMAQSKNSSDAEATLLITSQMNLLASYFQASKSSEEGDSVPVISDEQCDNVVSEVIASEVCTSMLSTAMTAAFLPSWDNAVDAHADLPLPEEAAACSFVTTLSTFVRVIGLENLSGNAGNVLIDKILERMERANQSRPPVARSNLSNPSRQSWLVEAEFSILMVVCEWLHSNQERVDGLRPHLAAFTYSLLGRLSIGHEALAQAIFFQPELFQLSNSQRSENVQKIFTREFNTEGQVQQLRHSMFIYPPCVSGPTASTSLRCKADTSGRSEDVLPLGKLWMWNTLSSTVTEHGSTRQIVDMISHSLGLLTSLECTNNPRYVEGISRGTKLYHLANICLFPESVISDEFVGPTAQELFQILTTTPDLQDEISLVVDFIRACYDHSRLSRETPRSSDSKEDGESVKTLLGSSPSETVGGPLSQKELKALEDFVDDMCGAYVEFGAQYDAFTLFVRFFLRPWFPPKVTASVLSRLHPILNLLTVDGESRPDLMLSLRTSVRGGLPGVDPAARRDPSGVLDAHALSLRRREKTPSRDDYHYLLSTAVLGRNLASSSRRCECGVGAMRSRLRDVPAGVVYDVFRVAESFLQGDGSRGSLVECALSVCCDQTLALESQGRDVRDEWQRGAVEDAKWERAMEGLQSVNEVQPTEDMHKY</sequence>
<feature type="region of interest" description="Disordered" evidence="1">
    <location>
        <begin position="1117"/>
        <end position="1147"/>
    </location>
</feature>
<dbReference type="PANTHER" id="PTHR21483:SF18">
    <property type="entry name" value="RNA POLYMERASE II-ASSOCIATED PROTEIN 1"/>
    <property type="match status" value="1"/>
</dbReference>
<evidence type="ECO:0000313" key="2">
    <source>
        <dbReference type="EMBL" id="EJK72653.1"/>
    </source>
</evidence>
<evidence type="ECO:0000313" key="3">
    <source>
        <dbReference type="Proteomes" id="UP000266841"/>
    </source>
</evidence>
<dbReference type="GO" id="GO:0006366">
    <property type="term" value="P:transcription by RNA polymerase II"/>
    <property type="evidence" value="ECO:0007669"/>
    <property type="project" value="InterPro"/>
</dbReference>
<feature type="region of interest" description="Disordered" evidence="1">
    <location>
        <begin position="121"/>
        <end position="141"/>
    </location>
</feature>
<gene>
    <name evidence="2" type="ORF">THAOC_05796</name>
</gene>